<comment type="caution">
    <text evidence="2">The sequence shown here is derived from an EMBL/GenBank/DDBJ whole genome shotgun (WGS) entry which is preliminary data.</text>
</comment>
<dbReference type="OrthoDB" id="9800130at2"/>
<name>M5TXJ7_9BACT</name>
<dbReference type="Pfam" id="PF09656">
    <property type="entry name" value="PGPGW"/>
    <property type="match status" value="1"/>
</dbReference>
<dbReference type="RefSeq" id="WP_008683623.1">
    <property type="nucleotide sequence ID" value="NZ_ANOH01000317.1"/>
</dbReference>
<evidence type="ECO:0000313" key="2">
    <source>
        <dbReference type="EMBL" id="EMI53952.1"/>
    </source>
</evidence>
<evidence type="ECO:0000313" key="3">
    <source>
        <dbReference type="Proteomes" id="UP000011885"/>
    </source>
</evidence>
<feature type="transmembrane region" description="Helical" evidence="1">
    <location>
        <begin position="20"/>
        <end position="43"/>
    </location>
</feature>
<proteinExistence type="predicted"/>
<keyword evidence="1" id="KW-0812">Transmembrane</keyword>
<reference evidence="2 3" key="1">
    <citation type="journal article" date="2013" name="Mar. Genomics">
        <title>Expression of sulfatases in Rhodopirellula baltica and the diversity of sulfatases in the genus Rhodopirellula.</title>
        <authorList>
            <person name="Wegner C.E."/>
            <person name="Richter-Heitmann T."/>
            <person name="Klindworth A."/>
            <person name="Klockow C."/>
            <person name="Richter M."/>
            <person name="Achstetter T."/>
            <person name="Glockner F.O."/>
            <person name="Harder J."/>
        </authorList>
    </citation>
    <scope>NUCLEOTIDE SEQUENCE [LARGE SCALE GENOMIC DNA]</scope>
    <source>
        <strain evidence="2 3">SM41</strain>
    </source>
</reference>
<keyword evidence="3" id="KW-1185">Reference proteome</keyword>
<keyword evidence="1" id="KW-0472">Membrane</keyword>
<dbReference type="PATRIC" id="fig|1263870.3.peg.4882"/>
<keyword evidence="1" id="KW-1133">Transmembrane helix</keyword>
<dbReference type="Proteomes" id="UP000011885">
    <property type="component" value="Unassembled WGS sequence"/>
</dbReference>
<dbReference type="EMBL" id="ANOH01000317">
    <property type="protein sequence ID" value="EMI53952.1"/>
    <property type="molecule type" value="Genomic_DNA"/>
</dbReference>
<sequence length="153" mass="17092">MHLIDQLQTLLSEHRDALRYSAIFSGMIFVGSLLLVPYLVVRIPDDYFAKPRRPKTPFADRHPLLRMAGLIVKNLIGVLVLLSGVAMLILPGQGLLTMVIGILLLDFPGKHQLERRIIRIQPVISSINWLRSKANAPPLTTERPSHGMKGSDD</sequence>
<accession>M5TXJ7</accession>
<gene>
    <name evidence="2" type="ORF">RSSM_04617</name>
</gene>
<protein>
    <submittedName>
        <fullName evidence="2">Putative membrane protein</fullName>
    </submittedName>
</protein>
<evidence type="ECO:0000256" key="1">
    <source>
        <dbReference type="SAM" id="Phobius"/>
    </source>
</evidence>
<dbReference type="AlphaFoldDB" id="M5TXJ7"/>
<organism evidence="2 3">
    <name type="scientific">Rhodopirellula sallentina SM41</name>
    <dbReference type="NCBI Taxonomy" id="1263870"/>
    <lineage>
        <taxon>Bacteria</taxon>
        <taxon>Pseudomonadati</taxon>
        <taxon>Planctomycetota</taxon>
        <taxon>Planctomycetia</taxon>
        <taxon>Pirellulales</taxon>
        <taxon>Pirellulaceae</taxon>
        <taxon>Rhodopirellula</taxon>
    </lineage>
</organism>
<dbReference type="InterPro" id="IPR019099">
    <property type="entry name" value="Uncharacterised_PGPGW_TM"/>
</dbReference>